<name>A0A644TFQ0_9ZZZZ</name>
<keyword evidence="2" id="KW-0813">Transport</keyword>
<feature type="transmembrane region" description="Helical" evidence="8">
    <location>
        <begin position="89"/>
        <end position="107"/>
    </location>
</feature>
<dbReference type="EMBL" id="VSSQ01000025">
    <property type="protein sequence ID" value="MPL64601.1"/>
    <property type="molecule type" value="Genomic_DNA"/>
</dbReference>
<comment type="subcellular location">
    <subcellularLocation>
        <location evidence="1">Cell inner membrane</location>
        <topology evidence="1">Multi-pass membrane protein</topology>
    </subcellularLocation>
</comment>
<evidence type="ECO:0000313" key="10">
    <source>
        <dbReference type="EMBL" id="MPL64601.1"/>
    </source>
</evidence>
<evidence type="ECO:0000256" key="7">
    <source>
        <dbReference type="ARBA" id="ARBA00023136"/>
    </source>
</evidence>
<feature type="domain" description="Tripartite ATP-independent periplasmic transporters DctQ component" evidence="9">
    <location>
        <begin position="28"/>
        <end position="154"/>
    </location>
</feature>
<dbReference type="GO" id="GO:0015740">
    <property type="term" value="P:C4-dicarboxylate transport"/>
    <property type="evidence" value="ECO:0007669"/>
    <property type="project" value="TreeGrafter"/>
</dbReference>
<evidence type="ECO:0000256" key="2">
    <source>
        <dbReference type="ARBA" id="ARBA00022448"/>
    </source>
</evidence>
<dbReference type="GO" id="GO:0022857">
    <property type="term" value="F:transmembrane transporter activity"/>
    <property type="evidence" value="ECO:0007669"/>
    <property type="project" value="TreeGrafter"/>
</dbReference>
<reference evidence="10" key="1">
    <citation type="submission" date="2019-08" db="EMBL/GenBank/DDBJ databases">
        <authorList>
            <person name="Kucharzyk K."/>
            <person name="Murdoch R.W."/>
            <person name="Higgins S."/>
            <person name="Loffler F."/>
        </authorList>
    </citation>
    <scope>NUCLEOTIDE SEQUENCE</scope>
</reference>
<feature type="transmembrane region" description="Helical" evidence="8">
    <location>
        <begin position="12"/>
        <end position="36"/>
    </location>
</feature>
<feature type="transmembrane region" description="Helical" evidence="8">
    <location>
        <begin position="51"/>
        <end position="69"/>
    </location>
</feature>
<evidence type="ECO:0000256" key="4">
    <source>
        <dbReference type="ARBA" id="ARBA00022519"/>
    </source>
</evidence>
<dbReference type="Pfam" id="PF04290">
    <property type="entry name" value="DctQ"/>
    <property type="match status" value="1"/>
</dbReference>
<comment type="caution">
    <text evidence="10">The sequence shown here is derived from an EMBL/GenBank/DDBJ whole genome shotgun (WGS) entry which is preliminary data.</text>
</comment>
<keyword evidence="7 8" id="KW-0472">Membrane</keyword>
<evidence type="ECO:0000256" key="6">
    <source>
        <dbReference type="ARBA" id="ARBA00022989"/>
    </source>
</evidence>
<feature type="transmembrane region" description="Helical" evidence="8">
    <location>
        <begin position="127"/>
        <end position="149"/>
    </location>
</feature>
<keyword evidence="4" id="KW-0997">Cell inner membrane</keyword>
<protein>
    <recommendedName>
        <fullName evidence="9">Tripartite ATP-independent periplasmic transporters DctQ component domain-containing protein</fullName>
    </recommendedName>
</protein>
<dbReference type="GO" id="GO:0005886">
    <property type="term" value="C:plasma membrane"/>
    <property type="evidence" value="ECO:0007669"/>
    <property type="project" value="UniProtKB-SubCell"/>
</dbReference>
<proteinExistence type="predicted"/>
<accession>A0A644TFQ0</accession>
<evidence type="ECO:0000256" key="3">
    <source>
        <dbReference type="ARBA" id="ARBA00022475"/>
    </source>
</evidence>
<organism evidence="10">
    <name type="scientific">bioreactor metagenome</name>
    <dbReference type="NCBI Taxonomy" id="1076179"/>
    <lineage>
        <taxon>unclassified sequences</taxon>
        <taxon>metagenomes</taxon>
        <taxon>ecological metagenomes</taxon>
    </lineage>
</organism>
<dbReference type="InterPro" id="IPR055348">
    <property type="entry name" value="DctQ"/>
</dbReference>
<evidence type="ECO:0000256" key="5">
    <source>
        <dbReference type="ARBA" id="ARBA00022692"/>
    </source>
</evidence>
<keyword evidence="5 8" id="KW-0812">Transmembrane</keyword>
<dbReference type="PANTHER" id="PTHR35011:SF11">
    <property type="entry name" value="TRAP TRANSPORTER SMALL PERMEASE PROTEIN"/>
    <property type="match status" value="1"/>
</dbReference>
<evidence type="ECO:0000256" key="8">
    <source>
        <dbReference type="SAM" id="Phobius"/>
    </source>
</evidence>
<dbReference type="PANTHER" id="PTHR35011">
    <property type="entry name" value="2,3-DIKETO-L-GULONATE TRAP TRANSPORTER SMALL PERMEASE PROTEIN YIAM"/>
    <property type="match status" value="1"/>
</dbReference>
<keyword evidence="3" id="KW-1003">Cell membrane</keyword>
<keyword evidence="6 8" id="KW-1133">Transmembrane helix</keyword>
<dbReference type="InterPro" id="IPR007387">
    <property type="entry name" value="TRAP_DctQ"/>
</dbReference>
<dbReference type="AlphaFoldDB" id="A0A644TFQ0"/>
<evidence type="ECO:0000256" key="1">
    <source>
        <dbReference type="ARBA" id="ARBA00004429"/>
    </source>
</evidence>
<gene>
    <name evidence="10" type="ORF">SDC9_10256</name>
</gene>
<evidence type="ECO:0000259" key="9">
    <source>
        <dbReference type="Pfam" id="PF04290"/>
    </source>
</evidence>
<sequence>MREALRRIIGGVERALTAMAASIMGLLSLVVCWQVFARYVLQRSPIWVEEFSVTAIMWIGLLGAASAVWTGDHMRLELVSKKLPKAGGLFLEILIDSAIGYFALFLLRHGLVLTQAMWDSQMSTIKLPLGITYLVLPIAAVFMIIFAALRVVGKIIEASSTAKGARNGR</sequence>